<evidence type="ECO:0000256" key="4">
    <source>
        <dbReference type="ARBA" id="ARBA00023136"/>
    </source>
</evidence>
<feature type="transmembrane region" description="Helical" evidence="5">
    <location>
        <begin position="81"/>
        <end position="103"/>
    </location>
</feature>
<feature type="transmembrane region" description="Helical" evidence="5">
    <location>
        <begin position="110"/>
        <end position="128"/>
    </location>
</feature>
<dbReference type="Gene3D" id="1.20.120.550">
    <property type="entry name" value="Membrane associated eicosanoid/glutathione metabolism-like domain"/>
    <property type="match status" value="1"/>
</dbReference>
<name>A3K3M3_SAGS3</name>
<dbReference type="PANTHER" id="PTHR35371">
    <property type="entry name" value="INNER MEMBRANE PROTEIN"/>
    <property type="match status" value="1"/>
</dbReference>
<accession>A3K3M3</accession>
<keyword evidence="7" id="KW-1185">Reference proteome</keyword>
<dbReference type="Pfam" id="PF01124">
    <property type="entry name" value="MAPEG"/>
    <property type="match status" value="1"/>
</dbReference>
<comment type="subcellular location">
    <subcellularLocation>
        <location evidence="1">Membrane</location>
    </subcellularLocation>
</comment>
<comment type="caution">
    <text evidence="6">The sequence shown here is derived from an EMBL/GenBank/DDBJ whole genome shotgun (WGS) entry which is preliminary data.</text>
</comment>
<proteinExistence type="predicted"/>
<dbReference type="GO" id="GO:0016020">
    <property type="term" value="C:membrane"/>
    <property type="evidence" value="ECO:0007669"/>
    <property type="project" value="UniProtKB-SubCell"/>
</dbReference>
<evidence type="ECO:0000313" key="6">
    <source>
        <dbReference type="EMBL" id="EBA08137.1"/>
    </source>
</evidence>
<dbReference type="InterPro" id="IPR001129">
    <property type="entry name" value="Membr-assoc_MAPEG"/>
</dbReference>
<evidence type="ECO:0000313" key="7">
    <source>
        <dbReference type="Proteomes" id="UP000005713"/>
    </source>
</evidence>
<sequence>MTPELAALAATVLVHLAAVVWSQKSFEKDVGREGNLSPRDGSMDLSVETERLKRALGNHTENIAPFVIAVVLVQFTDSNSWVTALFAWVFVAARALYLPAYALGWVPWRSYLFMAGLLSTLIMIVAAFV</sequence>
<dbReference type="Proteomes" id="UP000005713">
    <property type="component" value="Unassembled WGS sequence"/>
</dbReference>
<dbReference type="RefSeq" id="WP_005858975.1">
    <property type="nucleotide sequence ID" value="NZ_AAYA01000006.1"/>
</dbReference>
<evidence type="ECO:0000256" key="3">
    <source>
        <dbReference type="ARBA" id="ARBA00022989"/>
    </source>
</evidence>
<evidence type="ECO:0000256" key="2">
    <source>
        <dbReference type="ARBA" id="ARBA00022692"/>
    </source>
</evidence>
<dbReference type="InterPro" id="IPR023352">
    <property type="entry name" value="MAPEG-like_dom_sf"/>
</dbReference>
<evidence type="ECO:0000256" key="5">
    <source>
        <dbReference type="SAM" id="Phobius"/>
    </source>
</evidence>
<keyword evidence="2 5" id="KW-0812">Transmembrane</keyword>
<reference evidence="6 7" key="1">
    <citation type="submission" date="2006-06" db="EMBL/GenBank/DDBJ databases">
        <authorList>
            <person name="Moran M.A."/>
            <person name="Ferriera S."/>
            <person name="Johnson J."/>
            <person name="Kravitz S."/>
            <person name="Beeson K."/>
            <person name="Sutton G."/>
            <person name="Rogers Y.-H."/>
            <person name="Friedman R."/>
            <person name="Frazier M."/>
            <person name="Venter J.C."/>
        </authorList>
    </citation>
    <scope>NUCLEOTIDE SEQUENCE [LARGE SCALE GENOMIC DNA]</scope>
    <source>
        <strain evidence="6 7">E-37</strain>
    </source>
</reference>
<organism evidence="6 7">
    <name type="scientific">Sagittula stellata (strain ATCC 700073 / DSM 11524 / E-37)</name>
    <dbReference type="NCBI Taxonomy" id="388399"/>
    <lineage>
        <taxon>Bacteria</taxon>
        <taxon>Pseudomonadati</taxon>
        <taxon>Pseudomonadota</taxon>
        <taxon>Alphaproteobacteria</taxon>
        <taxon>Rhodobacterales</taxon>
        <taxon>Roseobacteraceae</taxon>
        <taxon>Sagittula</taxon>
    </lineage>
</organism>
<gene>
    <name evidence="6" type="ORF">SSE37_11354</name>
</gene>
<keyword evidence="4 5" id="KW-0472">Membrane</keyword>
<dbReference type="PANTHER" id="PTHR35371:SF1">
    <property type="entry name" value="BLR7753 PROTEIN"/>
    <property type="match status" value="1"/>
</dbReference>
<dbReference type="SUPFAM" id="SSF161084">
    <property type="entry name" value="MAPEG domain-like"/>
    <property type="match status" value="1"/>
</dbReference>
<dbReference type="EMBL" id="AAYA01000006">
    <property type="protein sequence ID" value="EBA08137.1"/>
    <property type="molecule type" value="Genomic_DNA"/>
</dbReference>
<dbReference type="OrthoDB" id="7743618at2"/>
<dbReference type="eggNOG" id="COG3686">
    <property type="taxonomic scope" value="Bacteria"/>
</dbReference>
<keyword evidence="3 5" id="KW-1133">Transmembrane helix</keyword>
<evidence type="ECO:0000256" key="1">
    <source>
        <dbReference type="ARBA" id="ARBA00004370"/>
    </source>
</evidence>
<dbReference type="AlphaFoldDB" id="A3K3M3"/>
<protein>
    <submittedName>
        <fullName evidence="6">Inner membrane protein</fullName>
    </submittedName>
</protein>